<dbReference type="HOGENOM" id="CLU_190466_1_0_10"/>
<sequence length="77" mass="8884">MTRLNPEQIKIMKDELTVELADWLMSTYGYTPSEALDVLYTSETFERLQDTATGFYFQSVGYVSSFLKNEVEHAVFS</sequence>
<dbReference type="EMBL" id="AFZZ01000201">
    <property type="protein sequence ID" value="EHJ37351.1"/>
    <property type="molecule type" value="Genomic_DNA"/>
</dbReference>
<dbReference type="RefSeq" id="WP_007901975.1">
    <property type="nucleotide sequence ID" value="NZ_JH379450.1"/>
</dbReference>
<dbReference type="AlphaFoldDB" id="G6B0H4"/>
<dbReference type="GeneID" id="78337867"/>
<evidence type="ECO:0000313" key="1">
    <source>
        <dbReference type="EMBL" id="EHJ37351.1"/>
    </source>
</evidence>
<gene>
    <name evidence="1" type="ORF">HMPREF0673_02392</name>
</gene>
<reference evidence="1 2" key="1">
    <citation type="submission" date="2011-08" db="EMBL/GenBank/DDBJ databases">
        <authorList>
            <person name="Weinstock G."/>
            <person name="Sodergren E."/>
            <person name="Clifton S."/>
            <person name="Fulton L."/>
            <person name="Fulton B."/>
            <person name="Courtney L."/>
            <person name="Fronick C."/>
            <person name="Harrison M."/>
            <person name="Strong C."/>
            <person name="Farmer C."/>
            <person name="Delahaunty K."/>
            <person name="Markovic C."/>
            <person name="Hall O."/>
            <person name="Minx P."/>
            <person name="Tomlinson C."/>
            <person name="Mitreva M."/>
            <person name="Hou S."/>
            <person name="Chen J."/>
            <person name="Wollam A."/>
            <person name="Pepin K.H."/>
            <person name="Johnson M."/>
            <person name="Bhonagiri V."/>
            <person name="Zhang X."/>
            <person name="Suruliraj S."/>
            <person name="Warren W."/>
            <person name="Chinwalla A."/>
            <person name="Mardis E.R."/>
            <person name="Wilson R.K."/>
        </authorList>
    </citation>
    <scope>NUCLEOTIDE SEQUENCE [LARGE SCALE GENOMIC DNA]</scope>
    <source>
        <strain evidence="1 2">DSM 18206</strain>
    </source>
</reference>
<proteinExistence type="predicted"/>
<name>G6B0H4_9BACT</name>
<comment type="caution">
    <text evidence="1">The sequence shown here is derived from an EMBL/GenBank/DDBJ whole genome shotgun (WGS) entry which is preliminary data.</text>
</comment>
<organism evidence="1 2">
    <name type="scientific">Leyella stercorea DSM 18206</name>
    <dbReference type="NCBI Taxonomy" id="1002367"/>
    <lineage>
        <taxon>Bacteria</taxon>
        <taxon>Pseudomonadati</taxon>
        <taxon>Bacteroidota</taxon>
        <taxon>Bacteroidia</taxon>
        <taxon>Bacteroidales</taxon>
        <taxon>Prevotellaceae</taxon>
        <taxon>Leyella</taxon>
    </lineage>
</organism>
<dbReference type="Proteomes" id="UP000004407">
    <property type="component" value="Unassembled WGS sequence"/>
</dbReference>
<protein>
    <submittedName>
        <fullName evidence="1">Uncharacterized protein</fullName>
    </submittedName>
</protein>
<evidence type="ECO:0000313" key="2">
    <source>
        <dbReference type="Proteomes" id="UP000004407"/>
    </source>
</evidence>
<accession>G6B0H4</accession>